<evidence type="ECO:0000259" key="2">
    <source>
        <dbReference type="Pfam" id="PF24564"/>
    </source>
</evidence>
<dbReference type="Pfam" id="PF24564">
    <property type="entry name" value="DUF7605"/>
    <property type="match status" value="1"/>
</dbReference>
<evidence type="ECO:0000313" key="3">
    <source>
        <dbReference type="EMBL" id="KAF2004519.1"/>
    </source>
</evidence>
<feature type="region of interest" description="Disordered" evidence="1">
    <location>
        <begin position="993"/>
        <end position="1014"/>
    </location>
</feature>
<dbReference type="InterPro" id="IPR056024">
    <property type="entry name" value="DUF7605"/>
</dbReference>
<dbReference type="InterPro" id="IPR027417">
    <property type="entry name" value="P-loop_NTPase"/>
</dbReference>
<dbReference type="AlphaFoldDB" id="A0A6A5WUW5"/>
<protein>
    <recommendedName>
        <fullName evidence="2">DUF7605 domain-containing protein</fullName>
    </recommendedName>
</protein>
<dbReference type="PANTHER" id="PTHR36681:SF3">
    <property type="entry name" value="NUCLEAR GTPASE, GERMINAL CENTER-ASSOCIATED, TANDEM DUPLICATE 3"/>
    <property type="match status" value="1"/>
</dbReference>
<proteinExistence type="predicted"/>
<dbReference type="OrthoDB" id="3598281at2759"/>
<dbReference type="Gene3D" id="3.40.50.300">
    <property type="entry name" value="P-loop containing nucleotide triphosphate hydrolases"/>
    <property type="match status" value="1"/>
</dbReference>
<name>A0A6A5WUW5_9PLEO</name>
<gene>
    <name evidence="3" type="ORF">P154DRAFT_519384</name>
</gene>
<feature type="domain" description="DUF7605" evidence="2">
    <location>
        <begin position="696"/>
        <end position="876"/>
    </location>
</feature>
<evidence type="ECO:0000256" key="1">
    <source>
        <dbReference type="SAM" id="MobiDB-lite"/>
    </source>
</evidence>
<dbReference type="Proteomes" id="UP000799779">
    <property type="component" value="Unassembled WGS sequence"/>
</dbReference>
<accession>A0A6A5WUW5</accession>
<evidence type="ECO:0000313" key="4">
    <source>
        <dbReference type="Proteomes" id="UP000799779"/>
    </source>
</evidence>
<dbReference type="SUPFAM" id="SSF52540">
    <property type="entry name" value="P-loop containing nucleoside triphosphate hydrolases"/>
    <property type="match status" value="1"/>
</dbReference>
<reference evidence="3" key="1">
    <citation type="journal article" date="2020" name="Stud. Mycol.">
        <title>101 Dothideomycetes genomes: a test case for predicting lifestyles and emergence of pathogens.</title>
        <authorList>
            <person name="Haridas S."/>
            <person name="Albert R."/>
            <person name="Binder M."/>
            <person name="Bloem J."/>
            <person name="Labutti K."/>
            <person name="Salamov A."/>
            <person name="Andreopoulos B."/>
            <person name="Baker S."/>
            <person name="Barry K."/>
            <person name="Bills G."/>
            <person name="Bluhm B."/>
            <person name="Cannon C."/>
            <person name="Castanera R."/>
            <person name="Culley D."/>
            <person name="Daum C."/>
            <person name="Ezra D."/>
            <person name="Gonzalez J."/>
            <person name="Henrissat B."/>
            <person name="Kuo A."/>
            <person name="Liang C."/>
            <person name="Lipzen A."/>
            <person name="Lutzoni F."/>
            <person name="Magnuson J."/>
            <person name="Mondo S."/>
            <person name="Nolan M."/>
            <person name="Ohm R."/>
            <person name="Pangilinan J."/>
            <person name="Park H.-J."/>
            <person name="Ramirez L."/>
            <person name="Alfaro M."/>
            <person name="Sun H."/>
            <person name="Tritt A."/>
            <person name="Yoshinaga Y."/>
            <person name="Zwiers L.-H."/>
            <person name="Turgeon B."/>
            <person name="Goodwin S."/>
            <person name="Spatafora J."/>
            <person name="Crous P."/>
            <person name="Grigoriev I."/>
        </authorList>
    </citation>
    <scope>NUCLEOTIDE SEQUENCE</scope>
    <source>
        <strain evidence="3">CBS 123094</strain>
    </source>
</reference>
<dbReference type="EMBL" id="ML977567">
    <property type="protein sequence ID" value="KAF2004519.1"/>
    <property type="molecule type" value="Genomic_DNA"/>
</dbReference>
<dbReference type="PANTHER" id="PTHR36681">
    <property type="entry name" value="NUCLEAR GTPASE, GERMINAL CENTER-ASSOCIATED, TANDEM DUPLICATE 3"/>
    <property type="match status" value="1"/>
</dbReference>
<sequence length="1014" mass="113511">MATCTTMAIRDPFPRSSTPRPITSFRIITKRTSYQSLRSPVLMSPMSPVLMSPIGTKTFSSFEVGPPQPSPGWDQINVTSPSTASHRSLRSNVEDDFRSPRLGLMTNNLLGSHLHEDDGIHTLISPSAPVQLPGDELLYSIATEERPNAPFFDPTFQTALETMKQEMKDISLSTWGCPLSHRQGSDLHALKQRAQQLSEFEPTRTRTIGVVGASGGGKSNVINALLDQQHLAPTGCNSSHHPSVITEYRYRSAHHDEPFGIAVDYMTAEEIQELIEGLLKSFRACYLPVFQDIDDGNERRKIRVLSETAWSTLYSMFRNQPLFNKKFLLGYPSAAEFPLSSVLQQWSADFLSRRPGGPTCRSWVTSAFNIDDFSEKLDPFVRDPVDDKASALWPFVRVIRIELRSPILESGLVLVDCPAPRELNPARARASDRYLRYCHEIFVVADISDVLSDSDLADIVERNDKHRPVHIICTRSGEISSRDVERRELEVALQVRTWREEIEALRKQVKRNEAQRRLGMYGALEEEAHNRDMLQELEFGLKKFLVERRNRKVVTQLREKYAANVQDELQVFCTDDSDYFEHRFDEQSRAEIRLDLSGIVRLRKYCHSISAKAQLAEATAFMERDVPTFLGSLKQWAISGIDSVSPDKTTDLCKLLKDLEEVAINNLTLPSAHMHTAKTNLNLEFASSIVNPIRERRTEYRKSALEASKAWNKFPTKTYAAICRAQGHSSALSQNWDAAIIKSMRTHLTPAFTFYLASLTHHKANLLTSITTVFASVSHSLQSRAQDSPLSINNLITTLPARLAVIQHLVETCFATLVEGTQHLQSDLLSAHTSSYISTLMAPAYHEASELRLPGNNRSDPTPQHVVTSYIASGRLFLKLSTMVERAHKGLVSSVFESLISGVGREVDALVRDLRTAAPKLDIQVEIPFHGAILDGEESGAKEAAAEKVQMEVVMEKQKSEAETYAEFSARLLERLGVCERVVSEMTGVVGSVRSRSGSRDGSRSGSPSLMQQM</sequence>
<keyword evidence="4" id="KW-1185">Reference proteome</keyword>
<organism evidence="3 4">
    <name type="scientific">Amniculicola lignicola CBS 123094</name>
    <dbReference type="NCBI Taxonomy" id="1392246"/>
    <lineage>
        <taxon>Eukaryota</taxon>
        <taxon>Fungi</taxon>
        <taxon>Dikarya</taxon>
        <taxon>Ascomycota</taxon>
        <taxon>Pezizomycotina</taxon>
        <taxon>Dothideomycetes</taxon>
        <taxon>Pleosporomycetidae</taxon>
        <taxon>Pleosporales</taxon>
        <taxon>Amniculicolaceae</taxon>
        <taxon>Amniculicola</taxon>
    </lineage>
</organism>